<accession>A0A930U7C0</accession>
<evidence type="ECO:0000313" key="1">
    <source>
        <dbReference type="EMBL" id="MBF2708111.1"/>
    </source>
</evidence>
<name>A0A930U7C0_9FLAO</name>
<proteinExistence type="predicted"/>
<dbReference type="Proteomes" id="UP000646211">
    <property type="component" value="Unassembled WGS sequence"/>
</dbReference>
<protein>
    <submittedName>
        <fullName evidence="1">Porin</fullName>
    </submittedName>
</protein>
<comment type="caution">
    <text evidence="1">The sequence shown here is derived from an EMBL/GenBank/DDBJ whole genome shotgun (WGS) entry which is preliminary data.</text>
</comment>
<dbReference type="EMBL" id="JADHEC010000009">
    <property type="protein sequence ID" value="MBF2708111.1"/>
    <property type="molecule type" value="Genomic_DNA"/>
</dbReference>
<reference evidence="1" key="1">
    <citation type="submission" date="2020-11" db="EMBL/GenBank/DDBJ databases">
        <title>Genome of Flavobacterium soyangense.</title>
        <authorList>
            <person name="Liu Q."/>
            <person name="Xin Y.-H."/>
        </authorList>
    </citation>
    <scope>NUCLEOTIDE SEQUENCE</scope>
    <source>
        <strain evidence="1">CGMCC 1.13493</strain>
    </source>
</reference>
<dbReference type="Pfam" id="PF14121">
    <property type="entry name" value="Porin_10"/>
    <property type="match status" value="1"/>
</dbReference>
<gene>
    <name evidence="1" type="ORF">IR213_05845</name>
</gene>
<organism evidence="1 2">
    <name type="scientific">Flavobacterium soyangense</name>
    <dbReference type="NCBI Taxonomy" id="2023265"/>
    <lineage>
        <taxon>Bacteria</taxon>
        <taxon>Pseudomonadati</taxon>
        <taxon>Bacteroidota</taxon>
        <taxon>Flavobacteriia</taxon>
        <taxon>Flavobacteriales</taxon>
        <taxon>Flavobacteriaceae</taxon>
        <taxon>Flavobacterium</taxon>
    </lineage>
</organism>
<dbReference type="RefSeq" id="WP_194311371.1">
    <property type="nucleotide sequence ID" value="NZ_JADHEC010000009.1"/>
</dbReference>
<sequence>MRILFFLYLLVLPTLLFSQEKKTNEIDFNSKYNSSDSIKKPKEKVATIDLYRIITLERDTTYIDTSLTIKKLYSFNYLRKDNFGLLPFPNEGQTYNTLQYSLNSFSPYPEFGFKAKHFNFLEANQIRYCSVATPVTEFYFKTVMKQGQNVDAFFTVNTSSRFNFSLAYKGLRSEGKYINQLSSTGNFRFTASYNTKNQRYFANAHFVSQDILNEENGGITNIEDFESGNVNFVNKDRLEVYLTDAKSFLKGKRIFLDHSFRINSVKGSNNLYVTHQFNYENKYFEYNQATVASSVNGKKVYRFGDSYKTSGINDQTHYNKTYNKVGLVYENTTLGKFQFFADDFFSNYYYNQILILDSQTVPSSLTQRINTVGGQYDYQKNKWNGKFLFSRSITNQSLSNLDAKLQYSLDEDMQLSFEYQNMNKLPNNNFNLYQSSYVNYNWSNDFKNEKINSIIVNATTPWVEASVQYSTFNDHLYFEDVSSVSEIAMNQQIIAPAQYVNTINYLSVKASNEFRFGKFALANTLLYQKVDQSDAILNVPEFLTRNTLYYSQEMFHKALFLQTGVTFNYFTNYYANEYNPVIGEFFVQNKKEIGNFTNFDFFVNAKIQRTRIYFIAEHFNSSFSGNNFYSSPNNPYSDFMIRFGLVWNFFQ</sequence>
<keyword evidence="2" id="KW-1185">Reference proteome</keyword>
<evidence type="ECO:0000313" key="2">
    <source>
        <dbReference type="Proteomes" id="UP000646211"/>
    </source>
</evidence>
<dbReference type="InterPro" id="IPR025631">
    <property type="entry name" value="Porin_10"/>
</dbReference>
<dbReference type="AlphaFoldDB" id="A0A930U7C0"/>